<comment type="subcellular location">
    <subcellularLocation>
        <location evidence="1">Membrane</location>
        <topology evidence="1">Multi-pass membrane protein</topology>
    </subcellularLocation>
</comment>
<dbReference type="Pfam" id="PF00924">
    <property type="entry name" value="MS_channel_2nd"/>
    <property type="match status" value="1"/>
</dbReference>
<feature type="domain" description="Mechanosensitive ion channel MscS" evidence="8">
    <location>
        <begin position="148"/>
        <end position="214"/>
    </location>
</feature>
<dbReference type="PANTHER" id="PTHR30221:SF1">
    <property type="entry name" value="SMALL-CONDUCTANCE MECHANOSENSITIVE CHANNEL"/>
    <property type="match status" value="1"/>
</dbReference>
<evidence type="ECO:0000313" key="9">
    <source>
        <dbReference type="EMBL" id="MFH6985980.1"/>
    </source>
</evidence>
<dbReference type="EMBL" id="JBIPKE010000020">
    <property type="protein sequence ID" value="MFH6985980.1"/>
    <property type="molecule type" value="Genomic_DNA"/>
</dbReference>
<evidence type="ECO:0000256" key="5">
    <source>
        <dbReference type="ARBA" id="ARBA00023136"/>
    </source>
</evidence>
<dbReference type="InterPro" id="IPR011014">
    <property type="entry name" value="MscS_channel_TM-2"/>
</dbReference>
<dbReference type="Proteomes" id="UP001610063">
    <property type="component" value="Unassembled WGS sequence"/>
</dbReference>
<dbReference type="SUPFAM" id="SSF50182">
    <property type="entry name" value="Sm-like ribonucleoproteins"/>
    <property type="match status" value="1"/>
</dbReference>
<evidence type="ECO:0000256" key="3">
    <source>
        <dbReference type="ARBA" id="ARBA00022692"/>
    </source>
</evidence>
<evidence type="ECO:0000256" key="7">
    <source>
        <dbReference type="SAM" id="SignalP"/>
    </source>
</evidence>
<dbReference type="Gene3D" id="1.10.287.1260">
    <property type="match status" value="1"/>
</dbReference>
<reference evidence="9 10" key="1">
    <citation type="journal article" date="2013" name="Int. J. Syst. Evol. Microbiol.">
        <title>Marinoscillum luteum sp. nov., isolated from marine sediment.</title>
        <authorList>
            <person name="Cha I.T."/>
            <person name="Park S.J."/>
            <person name="Kim S.J."/>
            <person name="Kim J.G."/>
            <person name="Jung M.Y."/>
            <person name="Shin K.S."/>
            <person name="Kwon K.K."/>
            <person name="Yang S.H."/>
            <person name="Seo Y.S."/>
            <person name="Rhee S.K."/>
        </authorList>
    </citation>
    <scope>NUCLEOTIDE SEQUENCE [LARGE SCALE GENOMIC DNA]</scope>
    <source>
        <strain evidence="9 10">KCTC 23939</strain>
    </source>
</reference>
<feature type="transmembrane region" description="Helical" evidence="6">
    <location>
        <begin position="103"/>
        <end position="124"/>
    </location>
</feature>
<keyword evidence="3 6" id="KW-0812">Transmembrane</keyword>
<feature type="chain" id="PRO_5047385085" evidence="7">
    <location>
        <begin position="23"/>
        <end position="313"/>
    </location>
</feature>
<evidence type="ECO:0000256" key="6">
    <source>
        <dbReference type="SAM" id="Phobius"/>
    </source>
</evidence>
<evidence type="ECO:0000313" key="10">
    <source>
        <dbReference type="Proteomes" id="UP001610063"/>
    </source>
</evidence>
<keyword evidence="4 6" id="KW-1133">Transmembrane helix</keyword>
<dbReference type="InterPro" id="IPR045275">
    <property type="entry name" value="MscS_archaea/bacteria_type"/>
</dbReference>
<dbReference type="Gene3D" id="2.30.30.60">
    <property type="match status" value="1"/>
</dbReference>
<feature type="transmembrane region" description="Helical" evidence="6">
    <location>
        <begin position="65"/>
        <end position="82"/>
    </location>
</feature>
<keyword evidence="5 6" id="KW-0472">Membrane</keyword>
<dbReference type="InterPro" id="IPR023408">
    <property type="entry name" value="MscS_beta-dom_sf"/>
</dbReference>
<accession>A0ABW7NEH8</accession>
<evidence type="ECO:0000259" key="8">
    <source>
        <dbReference type="Pfam" id="PF00924"/>
    </source>
</evidence>
<keyword evidence="10" id="KW-1185">Reference proteome</keyword>
<dbReference type="InterPro" id="IPR010920">
    <property type="entry name" value="LSM_dom_sf"/>
</dbReference>
<feature type="signal peptide" evidence="7">
    <location>
        <begin position="1"/>
        <end position="22"/>
    </location>
</feature>
<dbReference type="RefSeq" id="WP_395419454.1">
    <property type="nucleotide sequence ID" value="NZ_JBIPKE010000020.1"/>
</dbReference>
<evidence type="ECO:0000256" key="4">
    <source>
        <dbReference type="ARBA" id="ARBA00022989"/>
    </source>
</evidence>
<protein>
    <submittedName>
        <fullName evidence="9">Mechanosensitive ion channel family protein</fullName>
    </submittedName>
</protein>
<sequence length="313" mass="34599">MRLFTYLSLLFFALCLATSAYAQDSLAVDTGDTSTLMIQVENAAAKTNVRDEAPNLSEIFSMAKIFWALVFLLSGYIGIRVISKILEILAERSTQYRITLKGLIPVVRILGWIFVLFIIVAGIFQPPAATILALSASVGVAVGFASQDILKNIFGGVMILFDRPFQVGDKIEVGSYYGEVTQIGLRSTRVVTPDDSLVSIPNSEIMNGSVSNSNAGEANCQVVAEIYLPISIDTVRVREIATQAAQVSKYIYLAKPIAVLFFNEVKDRKSYLKMRLKAYVMDIRSEFAFKSEMTEIVIKALIDDQLINDQDFN</sequence>
<name>A0ABW7NEH8_9BACT</name>
<evidence type="ECO:0000256" key="1">
    <source>
        <dbReference type="ARBA" id="ARBA00004141"/>
    </source>
</evidence>
<evidence type="ECO:0000256" key="2">
    <source>
        <dbReference type="ARBA" id="ARBA00008017"/>
    </source>
</evidence>
<comment type="caution">
    <text evidence="9">The sequence shown here is derived from an EMBL/GenBank/DDBJ whole genome shotgun (WGS) entry which is preliminary data.</text>
</comment>
<organism evidence="9 10">
    <name type="scientific">Marinoscillum luteum</name>
    <dbReference type="NCBI Taxonomy" id="861051"/>
    <lineage>
        <taxon>Bacteria</taxon>
        <taxon>Pseudomonadati</taxon>
        <taxon>Bacteroidota</taxon>
        <taxon>Cytophagia</taxon>
        <taxon>Cytophagales</taxon>
        <taxon>Reichenbachiellaceae</taxon>
        <taxon>Marinoscillum</taxon>
    </lineage>
</organism>
<dbReference type="SUPFAM" id="SSF82861">
    <property type="entry name" value="Mechanosensitive channel protein MscS (YggB), transmembrane region"/>
    <property type="match status" value="1"/>
</dbReference>
<dbReference type="PANTHER" id="PTHR30221">
    <property type="entry name" value="SMALL-CONDUCTANCE MECHANOSENSITIVE CHANNEL"/>
    <property type="match status" value="1"/>
</dbReference>
<keyword evidence="7" id="KW-0732">Signal</keyword>
<dbReference type="InterPro" id="IPR006685">
    <property type="entry name" value="MscS_channel_2nd"/>
</dbReference>
<gene>
    <name evidence="9" type="ORF">ACHKAR_21175</name>
</gene>
<proteinExistence type="inferred from homology"/>
<comment type="similarity">
    <text evidence="2">Belongs to the MscS (TC 1.A.23) family.</text>
</comment>